<keyword evidence="2" id="KW-0963">Cytoplasm</keyword>
<keyword evidence="1 2" id="KW-0690">Ribosome biogenesis</keyword>
<dbReference type="InterPro" id="IPR023799">
    <property type="entry name" value="RbfA_dom_sf"/>
</dbReference>
<dbReference type="PANTHER" id="PTHR33515:SF1">
    <property type="entry name" value="RIBOSOME-BINDING FACTOR A, CHLOROPLASTIC-RELATED"/>
    <property type="match status" value="1"/>
</dbReference>
<comment type="subcellular location">
    <subcellularLocation>
        <location evidence="2">Cytoplasm</location>
    </subcellularLocation>
</comment>
<dbReference type="eggNOG" id="COG0858">
    <property type="taxonomic scope" value="Bacteria"/>
</dbReference>
<proteinExistence type="inferred from homology"/>
<comment type="caution">
    <text evidence="3">The sequence shown here is derived from an EMBL/GenBank/DDBJ whole genome shotgun (WGS) entry which is preliminary data.</text>
</comment>
<dbReference type="EMBL" id="AEEH01000044">
    <property type="protein sequence ID" value="EFM25107.1"/>
    <property type="molecule type" value="Genomic_DNA"/>
</dbReference>
<dbReference type="InterPro" id="IPR000238">
    <property type="entry name" value="RbfA"/>
</dbReference>
<evidence type="ECO:0000256" key="1">
    <source>
        <dbReference type="ARBA" id="ARBA00022517"/>
    </source>
</evidence>
<accession>E0NM52</accession>
<dbReference type="SUPFAM" id="SSF89919">
    <property type="entry name" value="Ribosome-binding factor A, RbfA"/>
    <property type="match status" value="1"/>
</dbReference>
<dbReference type="InterPro" id="IPR015946">
    <property type="entry name" value="KH_dom-like_a/b"/>
</dbReference>
<protein>
    <recommendedName>
        <fullName evidence="2">Ribosome-binding factor A</fullName>
    </recommendedName>
</protein>
<dbReference type="RefSeq" id="WP_008902055.1">
    <property type="nucleotide sequence ID" value="NZ_GL397071.1"/>
</dbReference>
<comment type="function">
    <text evidence="2">One of several proteins that assist in the late maturation steps of the functional core of the 30S ribosomal subunit. Associates with free 30S ribosomal subunits (but not with 30S subunits that are part of 70S ribosomes or polysomes). Required for efficient processing of 16S rRNA. May interact with the 5'-terminal helix region of 16S rRNA.</text>
</comment>
<dbReference type="GO" id="GO:0043024">
    <property type="term" value="F:ribosomal small subunit binding"/>
    <property type="evidence" value="ECO:0007669"/>
    <property type="project" value="TreeGrafter"/>
</dbReference>
<dbReference type="GO" id="GO:0005829">
    <property type="term" value="C:cytosol"/>
    <property type="evidence" value="ECO:0007669"/>
    <property type="project" value="TreeGrafter"/>
</dbReference>
<dbReference type="AlphaFoldDB" id="E0NM52"/>
<comment type="subunit">
    <text evidence="2">Monomer. Binds 30S ribosomal subunits, but not 50S ribosomal subunits or 70S ribosomes.</text>
</comment>
<evidence type="ECO:0000313" key="3">
    <source>
        <dbReference type="EMBL" id="EFM25107.1"/>
    </source>
</evidence>
<dbReference type="Proteomes" id="UP000003280">
    <property type="component" value="Unassembled WGS sequence"/>
</dbReference>
<sequence>MREKRVQRIGEELRRVISDIIRSKIKDPRIPEIISVTNVLVTNDLSFAKIFVEIMGTKEEQEAALEGLNSAKGFIKKEISSEVKLRQMPELIFILDETLDINLKMEKLIEEVNHGNDKIS</sequence>
<evidence type="ECO:0000256" key="2">
    <source>
        <dbReference type="HAMAP-Rule" id="MF_00003"/>
    </source>
</evidence>
<dbReference type="HOGENOM" id="CLU_089475_5_2_9"/>
<dbReference type="STRING" id="862517.HMPREF9225_1241"/>
<dbReference type="PANTHER" id="PTHR33515">
    <property type="entry name" value="RIBOSOME-BINDING FACTOR A, CHLOROPLASTIC-RELATED"/>
    <property type="match status" value="1"/>
</dbReference>
<dbReference type="Pfam" id="PF02033">
    <property type="entry name" value="RBFA"/>
    <property type="match status" value="1"/>
</dbReference>
<dbReference type="Gene3D" id="3.30.300.20">
    <property type="match status" value="1"/>
</dbReference>
<name>E0NM52_9FIRM</name>
<dbReference type="InterPro" id="IPR020053">
    <property type="entry name" value="Ribosome-bd_factorA_CS"/>
</dbReference>
<evidence type="ECO:0000313" key="4">
    <source>
        <dbReference type="Proteomes" id="UP000003280"/>
    </source>
</evidence>
<keyword evidence="4" id="KW-1185">Reference proteome</keyword>
<comment type="similarity">
    <text evidence="2">Belongs to the RbfA family.</text>
</comment>
<reference evidence="3 4" key="1">
    <citation type="submission" date="2010-07" db="EMBL/GenBank/DDBJ databases">
        <authorList>
            <person name="Muzny D."/>
            <person name="Qin X."/>
            <person name="Deng J."/>
            <person name="Jiang H."/>
            <person name="Liu Y."/>
            <person name="Qu J."/>
            <person name="Song X.-Z."/>
            <person name="Zhang L."/>
            <person name="Thornton R."/>
            <person name="Coyle M."/>
            <person name="Francisco L."/>
            <person name="Jackson L."/>
            <person name="Javaid M."/>
            <person name="Korchina V."/>
            <person name="Kovar C."/>
            <person name="Mata R."/>
            <person name="Mathew T."/>
            <person name="Ngo R."/>
            <person name="Nguyen L."/>
            <person name="Nguyen N."/>
            <person name="Okwuonu G."/>
            <person name="Ongeri F."/>
            <person name="Pham C."/>
            <person name="Simmons D."/>
            <person name="Wilczek-Boney K."/>
            <person name="Hale W."/>
            <person name="Jakkamsetti A."/>
            <person name="Pham P."/>
            <person name="Ruth R."/>
            <person name="San Lucas F."/>
            <person name="Warren J."/>
            <person name="Zhang J."/>
            <person name="Zhao Z."/>
            <person name="Zhou C."/>
            <person name="Zhu D."/>
            <person name="Lee S."/>
            <person name="Bess C."/>
            <person name="Blankenburg K."/>
            <person name="Forbes L."/>
            <person name="Fu Q."/>
            <person name="Gubbala S."/>
            <person name="Hirani K."/>
            <person name="Jayaseelan J.C."/>
            <person name="Lara F."/>
            <person name="Munidasa M."/>
            <person name="Palculict T."/>
            <person name="Patil S."/>
            <person name="Pu L.-L."/>
            <person name="Saada N."/>
            <person name="Tang L."/>
            <person name="Weissenberger G."/>
            <person name="Zhu Y."/>
            <person name="Hemphill L."/>
            <person name="Shang Y."/>
            <person name="Youmans B."/>
            <person name="Ayvaz T."/>
            <person name="Ross M."/>
            <person name="Santibanez J."/>
            <person name="Aqrawi P."/>
            <person name="Gross S."/>
            <person name="Joshi V."/>
            <person name="Fowler G."/>
            <person name="Nazareth L."/>
            <person name="Reid J."/>
            <person name="Worley K."/>
            <person name="Petrosino J."/>
            <person name="Highlander S."/>
            <person name="Gibbs R."/>
        </authorList>
    </citation>
    <scope>NUCLEOTIDE SEQUENCE [LARGE SCALE GENOMIC DNA]</scope>
    <source>
        <strain evidence="3 4">ATCC BAA-1640</strain>
    </source>
</reference>
<dbReference type="NCBIfam" id="TIGR00082">
    <property type="entry name" value="rbfA"/>
    <property type="match status" value="1"/>
</dbReference>
<dbReference type="GO" id="GO:0030490">
    <property type="term" value="P:maturation of SSU-rRNA"/>
    <property type="evidence" value="ECO:0007669"/>
    <property type="project" value="UniProtKB-UniRule"/>
</dbReference>
<dbReference type="OrthoDB" id="307788at2"/>
<gene>
    <name evidence="2 3" type="primary">rbfA</name>
    <name evidence="3" type="ORF">HMPREF9225_1241</name>
</gene>
<dbReference type="PROSITE" id="PS01319">
    <property type="entry name" value="RBFA"/>
    <property type="match status" value="1"/>
</dbReference>
<dbReference type="HAMAP" id="MF_00003">
    <property type="entry name" value="RbfA"/>
    <property type="match status" value="1"/>
</dbReference>
<organism evidence="3 4">
    <name type="scientific">Peptoniphilus duerdenii ATCC BAA-1640</name>
    <dbReference type="NCBI Taxonomy" id="862517"/>
    <lineage>
        <taxon>Bacteria</taxon>
        <taxon>Bacillati</taxon>
        <taxon>Bacillota</taxon>
        <taxon>Tissierellia</taxon>
        <taxon>Tissierellales</taxon>
        <taxon>Peptoniphilaceae</taxon>
        <taxon>Peptoniphilus</taxon>
    </lineage>
</organism>